<sequence>MDAKTLVTVEEAASVLAFWFEELEPAQWFAKDDSLDTLIRARFSSVHQAAANCELWPWRANPYGRLAEIIVLDQFSRNIFRDTPAAFECDRLALALAQEAISVGADRSMTPQECAFLYMPFMHSESLEVHDTAMELFDMQGLEQQFHFERKHRAILLEFGRYPHRNAILGRASTPAENAFLLEPDSHF</sequence>
<evidence type="ECO:0000313" key="2">
    <source>
        <dbReference type="Proteomes" id="UP000262073"/>
    </source>
</evidence>
<dbReference type="Gene3D" id="1.20.58.320">
    <property type="entry name" value="TPR-like"/>
    <property type="match status" value="1"/>
</dbReference>
<dbReference type="Pfam" id="PF06041">
    <property type="entry name" value="DUF924"/>
    <property type="match status" value="1"/>
</dbReference>
<proteinExistence type="predicted"/>
<organism evidence="1 2">
    <name type="scientific">Salinimonas sediminis</name>
    <dbReference type="NCBI Taxonomy" id="2303538"/>
    <lineage>
        <taxon>Bacteria</taxon>
        <taxon>Pseudomonadati</taxon>
        <taxon>Pseudomonadota</taxon>
        <taxon>Gammaproteobacteria</taxon>
        <taxon>Alteromonadales</taxon>
        <taxon>Alteromonadaceae</taxon>
        <taxon>Alteromonas/Salinimonas group</taxon>
        <taxon>Salinimonas</taxon>
    </lineage>
</organism>
<dbReference type="KEGG" id="salm:D0Y50_07335"/>
<dbReference type="Proteomes" id="UP000262073">
    <property type="component" value="Chromosome"/>
</dbReference>
<dbReference type="EMBL" id="CP031769">
    <property type="protein sequence ID" value="AXR06194.1"/>
    <property type="molecule type" value="Genomic_DNA"/>
</dbReference>
<gene>
    <name evidence="1" type="ORF">D0Y50_07335</name>
</gene>
<evidence type="ECO:0000313" key="1">
    <source>
        <dbReference type="EMBL" id="AXR06194.1"/>
    </source>
</evidence>
<dbReference type="InterPro" id="IPR010323">
    <property type="entry name" value="DUF924"/>
</dbReference>
<name>A0A346NKY7_9ALTE</name>
<dbReference type="RefSeq" id="WP_108566254.1">
    <property type="nucleotide sequence ID" value="NZ_CP031769.1"/>
</dbReference>
<dbReference type="InterPro" id="IPR011990">
    <property type="entry name" value="TPR-like_helical_dom_sf"/>
</dbReference>
<reference evidence="1 2" key="1">
    <citation type="submission" date="2018-08" db="EMBL/GenBank/DDBJ databases">
        <title>Salinimonas sediminis sp. nov., a piezophilic bacterium isolated from a deep-sea sediment sample from the New Britain Trench.</title>
        <authorList>
            <person name="Cao J."/>
        </authorList>
    </citation>
    <scope>NUCLEOTIDE SEQUENCE [LARGE SCALE GENOMIC DNA]</scope>
    <source>
        <strain evidence="1 2">N102</strain>
    </source>
</reference>
<dbReference type="SUPFAM" id="SSF48452">
    <property type="entry name" value="TPR-like"/>
    <property type="match status" value="1"/>
</dbReference>
<dbReference type="Gene3D" id="1.25.40.10">
    <property type="entry name" value="Tetratricopeptide repeat domain"/>
    <property type="match status" value="1"/>
</dbReference>
<protein>
    <submittedName>
        <fullName evidence="1">DUF924 domain-containing protein</fullName>
    </submittedName>
</protein>
<keyword evidence="2" id="KW-1185">Reference proteome</keyword>
<dbReference type="OrthoDB" id="7593450at2"/>
<dbReference type="AlphaFoldDB" id="A0A346NKY7"/>
<accession>A0A346NKY7</accession>